<evidence type="ECO:0000313" key="2">
    <source>
        <dbReference type="Proteomes" id="UP000257595"/>
    </source>
</evidence>
<dbReference type="Proteomes" id="UP000257595">
    <property type="component" value="Segment"/>
</dbReference>
<keyword evidence="2" id="KW-1185">Reference proteome</keyword>
<protein>
    <submittedName>
        <fullName evidence="1">Uncharacterized protein</fullName>
    </submittedName>
</protein>
<sequence length="311" mass="35942">MISKGSIYTLNLASLNQVSAFYRIMEDRGIRLFDNMEVQILDVTVSNAMQYYGASKILVNNQIVELSNDDSFWCVLGEQTLDESFTRQPMFKEGRSYKLNKFWPETEEQRRLYPIFKFLHNTKSKIVTILKTDDYGNPLAVYINGIIYTNLNESFGSFVCLSKLGGYTYDSREQEFFELSGIQIIQYEQTPIVFKEPLKEPDFDCEPILDISPTVKMCIKAPERDLSIVFAHLVEEIGEYSKATFRQDEVDECATGEAADVINCLIDTLWLNYRNKQEFELVNDKDLMCIVIDDLNEQIKSKTTKWAKAVL</sequence>
<name>A0A249XX23_9CAUD</name>
<organism evidence="1 2">
    <name type="scientific">Proteus phage PM2</name>
    <dbReference type="NCBI Taxonomy" id="2025809"/>
    <lineage>
        <taxon>Viruses</taxon>
        <taxon>Duplodnaviria</taxon>
        <taxon>Heunggongvirae</taxon>
        <taxon>Uroviricota</taxon>
        <taxon>Caudoviricetes</taxon>
        <taxon>Pantevenvirales</taxon>
        <taxon>Straboviridae</taxon>
        <taxon>Bragavirus</taxon>
        <taxon>Bragavirus pm2</taxon>
    </lineage>
</organism>
<dbReference type="KEGG" id="vg:65109686"/>
<dbReference type="RefSeq" id="YP_010092141.1">
    <property type="nucleotide sequence ID" value="NC_055727.1"/>
</dbReference>
<proteinExistence type="predicted"/>
<evidence type="ECO:0000313" key="1">
    <source>
        <dbReference type="EMBL" id="ASZ76533.1"/>
    </source>
</evidence>
<dbReference type="EMBL" id="MF001355">
    <property type="protein sequence ID" value="ASZ76533.1"/>
    <property type="molecule type" value="Genomic_DNA"/>
</dbReference>
<reference evidence="1 2" key="1">
    <citation type="submission" date="2017-04" db="EMBL/GenBank/DDBJ databases">
        <title>Complete Genome Sequence of Lytic Bacteriophage PM2 Infecting Proteus mirabilis Isolates.</title>
        <authorList>
            <person name="Kim D."/>
            <person name="Kim Y.J."/>
            <person name="Han B.K."/>
            <person name="Kim H."/>
        </authorList>
    </citation>
    <scope>NUCLEOTIDE SEQUENCE [LARGE SCALE GENOMIC DNA]</scope>
</reference>
<dbReference type="GeneID" id="65109686"/>
<accession>A0A249XX23</accession>